<evidence type="ECO:0000256" key="2">
    <source>
        <dbReference type="ARBA" id="ARBA00022448"/>
    </source>
</evidence>
<evidence type="ECO:0000256" key="10">
    <source>
        <dbReference type="SAM" id="SignalP"/>
    </source>
</evidence>
<dbReference type="PATRIC" id="fig|1648404.4.peg.1655"/>
<keyword evidence="14" id="KW-1185">Reference proteome</keyword>
<feature type="signal peptide" evidence="10">
    <location>
        <begin position="1"/>
        <end position="27"/>
    </location>
</feature>
<feature type="domain" description="TonB-dependent receptor plug" evidence="12">
    <location>
        <begin position="56"/>
        <end position="165"/>
    </location>
</feature>
<evidence type="ECO:0000259" key="12">
    <source>
        <dbReference type="Pfam" id="PF07715"/>
    </source>
</evidence>
<reference evidence="14" key="2">
    <citation type="submission" date="2015-04" db="EMBL/GenBank/DDBJ databases">
        <title>The complete genome sequence of Erythrobacter sp. s21-N3.</title>
        <authorList>
            <person name="Zhuang L."/>
            <person name="Liu Y."/>
            <person name="Shao Z."/>
        </authorList>
    </citation>
    <scope>NUCLEOTIDE SEQUENCE [LARGE SCALE GENOMIC DNA]</scope>
    <source>
        <strain evidence="14">s21-N3</strain>
    </source>
</reference>
<evidence type="ECO:0008006" key="15">
    <source>
        <dbReference type="Google" id="ProtNLM"/>
    </source>
</evidence>
<reference evidence="13 14" key="1">
    <citation type="journal article" date="2015" name="Int. J. Syst. Evol. Microbiol.">
        <title>Erythrobacter atlanticus sp. nov., a bacterium from ocean sediment able to degrade polycyclic aromatic hydrocarbons.</title>
        <authorList>
            <person name="Zhuang L."/>
            <person name="Liu Y."/>
            <person name="Wang L."/>
            <person name="Wang W."/>
            <person name="Shao Z."/>
        </authorList>
    </citation>
    <scope>NUCLEOTIDE SEQUENCE [LARGE SCALE GENOMIC DNA]</scope>
    <source>
        <strain evidence="14">s21-N3</strain>
    </source>
</reference>
<dbReference type="PANTHER" id="PTHR47234">
    <property type="match status" value="1"/>
</dbReference>
<dbReference type="Pfam" id="PF00593">
    <property type="entry name" value="TonB_dep_Rec_b-barrel"/>
    <property type="match status" value="1"/>
</dbReference>
<dbReference type="InterPro" id="IPR000531">
    <property type="entry name" value="Beta-barrel_TonB"/>
</dbReference>
<keyword evidence="2 8" id="KW-0813">Transport</keyword>
<proteinExistence type="inferred from homology"/>
<evidence type="ECO:0000256" key="3">
    <source>
        <dbReference type="ARBA" id="ARBA00022452"/>
    </source>
</evidence>
<keyword evidence="7 8" id="KW-0998">Cell outer membrane</keyword>
<dbReference type="InterPro" id="IPR039426">
    <property type="entry name" value="TonB-dep_rcpt-like"/>
</dbReference>
<dbReference type="KEGG" id="ery:CP97_07945"/>
<evidence type="ECO:0000256" key="7">
    <source>
        <dbReference type="ARBA" id="ARBA00023237"/>
    </source>
</evidence>
<organism evidence="13 14">
    <name type="scientific">Aurantiacibacter atlanticus</name>
    <dbReference type="NCBI Taxonomy" id="1648404"/>
    <lineage>
        <taxon>Bacteria</taxon>
        <taxon>Pseudomonadati</taxon>
        <taxon>Pseudomonadota</taxon>
        <taxon>Alphaproteobacteria</taxon>
        <taxon>Sphingomonadales</taxon>
        <taxon>Erythrobacteraceae</taxon>
        <taxon>Aurantiacibacter</taxon>
    </lineage>
</organism>
<evidence type="ECO:0000259" key="11">
    <source>
        <dbReference type="Pfam" id="PF00593"/>
    </source>
</evidence>
<dbReference type="AlphaFoldDB" id="A0A0H4VFT8"/>
<keyword evidence="4 8" id="KW-0812">Transmembrane</keyword>
<sequence>MFNRKTKASLLASSVIFGSLVATPVVAQDDPTIEPAAAEDEYIVVTGSRIQRLNVETAAPVAVVDAEEFSLSGAVNVENVINTLPQVVPGFTSNSNNPGNGASTLNLRGLGEERTMVLVNGRRWMFYDADQIVDLNTIPQFLLEGVDVVTGGASAVYGSDALAGVVNFRLRHVDGVEVGGQYSITDRGDGERYQIHGAIGTEFADGRGRATVFGEYFNRKSIFQGEREFSNFALGGETFGLPLQQFGSSTIPQGRFNAPGSVAVAPGAEDLNEDGICDPGEGCSILAQGLVIDDAVFDAPGVARARAGDTYNYNPANYLQLPQERYLIGGYAEYEIFDGVEAYTEVSFVNNRIAQELAPTPVTGTFNINLETAEPLFDDATFAALQQLDANETVAAAQRQAFNDSLGYCGPGDTLPDDPDAPACFGQLAGAAPGVVSTSLQRRMLETGARNTLDERNAFRVLAGLRGDLGSYINWDAYYMYARTRNANVQDGNISRSAFQSGLDGTGTPINPFGAGTLTDDMVDAVTIRAQNGDVSTLEVLTGYLSGTFGDFAFGDAAPIAFALGGEYRRVAASFIPDTALASGDVIGFNAGSPTDGSYNVHEIFAELDIPLIETDSGLRLDINGAARYSDYSLENVGGVWAYAGGIEFSPMPDIKFRGQYQRAVRAPNVAELFGGQAIGFPGANDPCGNDEFISANPGSEAICVATGVPSGNVGNSDVVQLDTQIPALFGGNPNLQEETSDSWSVGVVIQPTAIPGLTITADYFDIVIEDTISIAGGSLQGLMDLCYGDIQDISSPVCQPFVGIRNDAGAITVDGPPLVAGVNIAELGVSGIDLQVNYGIDMPFSLFTNGGVSDFNIAFLASWTESSYFVPVPGLDTTIECAGEFAGQCGEPTAAFKWTSRFSWVDGPMTVSTRWRHLSAVDDDDNSVDYAQFNGVERISAYDLIDVTLSYAWNDMITLSVGVNNLFDTLPGTPEYDASGVVTNRPNTLLLGDNQEQANTYPSTYDVLGRDFFASVLFRF</sequence>
<keyword evidence="3 8" id="KW-1134">Transmembrane beta strand</keyword>
<dbReference type="Gene3D" id="2.170.130.10">
    <property type="entry name" value="TonB-dependent receptor, plug domain"/>
    <property type="match status" value="1"/>
</dbReference>
<comment type="similarity">
    <text evidence="8 9">Belongs to the TonB-dependent receptor family.</text>
</comment>
<evidence type="ECO:0000256" key="9">
    <source>
        <dbReference type="RuleBase" id="RU003357"/>
    </source>
</evidence>
<accession>A0A0H4VFT8</accession>
<dbReference type="Gene3D" id="2.40.170.20">
    <property type="entry name" value="TonB-dependent receptor, beta-barrel domain"/>
    <property type="match status" value="1"/>
</dbReference>
<evidence type="ECO:0000313" key="13">
    <source>
        <dbReference type="EMBL" id="AKQ41974.1"/>
    </source>
</evidence>
<dbReference type="PROSITE" id="PS52016">
    <property type="entry name" value="TONB_DEPENDENT_REC_3"/>
    <property type="match status" value="1"/>
</dbReference>
<keyword evidence="6 8" id="KW-0472">Membrane</keyword>
<dbReference type="InterPro" id="IPR037066">
    <property type="entry name" value="Plug_dom_sf"/>
</dbReference>
<evidence type="ECO:0000256" key="6">
    <source>
        <dbReference type="ARBA" id="ARBA00023136"/>
    </source>
</evidence>
<gene>
    <name evidence="13" type="ORF">CP97_07945</name>
</gene>
<keyword evidence="10" id="KW-0732">Signal</keyword>
<protein>
    <recommendedName>
        <fullName evidence="15">TonB-dependent receptor</fullName>
    </recommendedName>
</protein>
<dbReference type="PANTHER" id="PTHR47234:SF2">
    <property type="entry name" value="TONB-DEPENDENT RECEPTOR"/>
    <property type="match status" value="1"/>
</dbReference>
<comment type="subcellular location">
    <subcellularLocation>
        <location evidence="1 8">Cell outer membrane</location>
        <topology evidence="1 8">Multi-pass membrane protein</topology>
    </subcellularLocation>
</comment>
<dbReference type="OrthoDB" id="7394476at2"/>
<evidence type="ECO:0000256" key="5">
    <source>
        <dbReference type="ARBA" id="ARBA00023077"/>
    </source>
</evidence>
<dbReference type="InterPro" id="IPR036942">
    <property type="entry name" value="Beta-barrel_TonB_sf"/>
</dbReference>
<dbReference type="Pfam" id="PF07715">
    <property type="entry name" value="Plug"/>
    <property type="match status" value="1"/>
</dbReference>
<evidence type="ECO:0000313" key="14">
    <source>
        <dbReference type="Proteomes" id="UP000059113"/>
    </source>
</evidence>
<dbReference type="GO" id="GO:0009279">
    <property type="term" value="C:cell outer membrane"/>
    <property type="evidence" value="ECO:0007669"/>
    <property type="project" value="UniProtKB-SubCell"/>
</dbReference>
<feature type="chain" id="PRO_5005210756" description="TonB-dependent receptor" evidence="10">
    <location>
        <begin position="28"/>
        <end position="1021"/>
    </location>
</feature>
<evidence type="ECO:0000256" key="1">
    <source>
        <dbReference type="ARBA" id="ARBA00004571"/>
    </source>
</evidence>
<evidence type="ECO:0000256" key="8">
    <source>
        <dbReference type="PROSITE-ProRule" id="PRU01360"/>
    </source>
</evidence>
<feature type="domain" description="TonB-dependent receptor-like beta-barrel" evidence="11">
    <location>
        <begin position="449"/>
        <end position="967"/>
    </location>
</feature>
<dbReference type="InterPro" id="IPR012910">
    <property type="entry name" value="Plug_dom"/>
</dbReference>
<dbReference type="SUPFAM" id="SSF56935">
    <property type="entry name" value="Porins"/>
    <property type="match status" value="1"/>
</dbReference>
<dbReference type="Proteomes" id="UP000059113">
    <property type="component" value="Chromosome"/>
</dbReference>
<name>A0A0H4VFT8_9SPHN</name>
<dbReference type="EMBL" id="CP011310">
    <property type="protein sequence ID" value="AKQ41974.1"/>
    <property type="molecule type" value="Genomic_DNA"/>
</dbReference>
<evidence type="ECO:0000256" key="4">
    <source>
        <dbReference type="ARBA" id="ARBA00022692"/>
    </source>
</evidence>
<dbReference type="STRING" id="1648404.CP97_07945"/>
<keyword evidence="5 9" id="KW-0798">TonB box</keyword>